<evidence type="ECO:0000313" key="2">
    <source>
        <dbReference type="Proteomes" id="UP000466692"/>
    </source>
</evidence>
<accession>A0ACC7VGL3</accession>
<proteinExistence type="predicted"/>
<comment type="caution">
    <text evidence="1">The sequence shown here is derived from an EMBL/GenBank/DDBJ whole genome shotgun (WGS) entry which is preliminary data.</text>
</comment>
<keyword evidence="2" id="KW-1185">Reference proteome</keyword>
<protein>
    <submittedName>
        <fullName evidence="1">Uncharacterized protein</fullName>
    </submittedName>
</protein>
<evidence type="ECO:0000313" key="1">
    <source>
        <dbReference type="EMBL" id="MYL53356.1"/>
    </source>
</evidence>
<sequence>MKIEWKRPHIFILVAVVLVTILLLTFMNQQLIEPLEGQVKQTESSLEMEQKILATLQEKKETSANSASLNNTSRETQLKLPVLPVMDQFFIALERAENASESLVTSFAQDGAEEVDIPIPNEKKSNDSSTSSNADQEQAETPEEAGQEVDPQPNQPIEDAEKIMVNEMTFQVSVQSPEFEGLLAFLEELKDLPRMIDITSISFEGPRVEEAQENETQLLDYTVTVSTFYDKSNSILQDELPQYHYGDPSYKDNPLLNAEDQEEDSDDSDTNNEDNS</sequence>
<dbReference type="Proteomes" id="UP000466692">
    <property type="component" value="Unassembled WGS sequence"/>
</dbReference>
<reference evidence="1" key="1">
    <citation type="submission" date="2019-11" db="EMBL/GenBank/DDBJ databases">
        <title>Genome sequences of 17 halophilic strains isolated from different environments.</title>
        <authorList>
            <person name="Furrow R.E."/>
        </authorList>
    </citation>
    <scope>NUCLEOTIDE SEQUENCE</scope>
    <source>
        <strain evidence="1">22510_22_Filter</strain>
    </source>
</reference>
<gene>
    <name evidence="1" type="ORF">GLW08_08395</name>
</gene>
<dbReference type="EMBL" id="WMEU01000002">
    <property type="protein sequence ID" value="MYL53356.1"/>
    <property type="molecule type" value="Genomic_DNA"/>
</dbReference>
<organism evidence="1 2">
    <name type="scientific">Pontibacillus yanchengensis</name>
    <dbReference type="NCBI Taxonomy" id="462910"/>
    <lineage>
        <taxon>Bacteria</taxon>
        <taxon>Bacillati</taxon>
        <taxon>Bacillota</taxon>
        <taxon>Bacilli</taxon>
        <taxon>Bacillales</taxon>
        <taxon>Bacillaceae</taxon>
        <taxon>Pontibacillus</taxon>
    </lineage>
</organism>
<name>A0ACC7VGL3_9BACI</name>